<dbReference type="KEGG" id="gsn:YC6258_05013"/>
<evidence type="ECO:0000256" key="1">
    <source>
        <dbReference type="SAM" id="Phobius"/>
    </source>
</evidence>
<keyword evidence="1" id="KW-1133">Transmembrane helix</keyword>
<sequence>MICDQPPPDTLKIILENCLFYTFFPLLKMTLIFIIFWLS</sequence>
<organism evidence="2 3">
    <name type="scientific">Gynuella sunshinyii YC6258</name>
    <dbReference type="NCBI Taxonomy" id="1445510"/>
    <lineage>
        <taxon>Bacteria</taxon>
        <taxon>Pseudomonadati</taxon>
        <taxon>Pseudomonadota</taxon>
        <taxon>Gammaproteobacteria</taxon>
        <taxon>Oceanospirillales</taxon>
        <taxon>Saccharospirillaceae</taxon>
        <taxon>Gynuella</taxon>
    </lineage>
</organism>
<gene>
    <name evidence="2" type="ORF">YC6258_05013</name>
</gene>
<dbReference type="EMBL" id="CP007142">
    <property type="protein sequence ID" value="AJQ97045.1"/>
    <property type="molecule type" value="Genomic_DNA"/>
</dbReference>
<dbReference type="Proteomes" id="UP000032266">
    <property type="component" value="Chromosome"/>
</dbReference>
<evidence type="ECO:0000313" key="3">
    <source>
        <dbReference type="Proteomes" id="UP000032266"/>
    </source>
</evidence>
<name>A0A0C5VCI1_9GAMM</name>
<keyword evidence="1" id="KW-0812">Transmembrane</keyword>
<dbReference type="HOGENOM" id="CLU_3310548_0_0_6"/>
<evidence type="ECO:0000313" key="2">
    <source>
        <dbReference type="EMBL" id="AJQ97045.1"/>
    </source>
</evidence>
<keyword evidence="1" id="KW-0472">Membrane</keyword>
<accession>A0A0C5VCI1</accession>
<proteinExistence type="predicted"/>
<protein>
    <submittedName>
        <fullName evidence="2">Uncharacterized protein</fullName>
    </submittedName>
</protein>
<dbReference type="AlphaFoldDB" id="A0A0C5VCI1"/>
<dbReference type="STRING" id="1445510.YC6258_05013"/>
<reference evidence="2 3" key="1">
    <citation type="submission" date="2014-01" db="EMBL/GenBank/DDBJ databases">
        <title>Full genme sequencing of cellulolytic bacterium Gynuella sunshinyii YC6258T gen. nov., sp. nov.</title>
        <authorList>
            <person name="Khan H."/>
            <person name="Chung E.J."/>
            <person name="Chung Y.R."/>
        </authorList>
    </citation>
    <scope>NUCLEOTIDE SEQUENCE [LARGE SCALE GENOMIC DNA]</scope>
    <source>
        <strain evidence="2 3">YC6258</strain>
    </source>
</reference>
<feature type="transmembrane region" description="Helical" evidence="1">
    <location>
        <begin position="20"/>
        <end position="38"/>
    </location>
</feature>
<keyword evidence="3" id="KW-1185">Reference proteome</keyword>